<name>A0ABQ6W1X1_9EURO</name>
<keyword evidence="2" id="KW-1185">Reference proteome</keyword>
<dbReference type="InterPro" id="IPR043129">
    <property type="entry name" value="ATPase_NBD"/>
</dbReference>
<dbReference type="PANTHER" id="PTHR14187">
    <property type="entry name" value="ALPHA KINASE/ELONGATION FACTOR 2 KINASE"/>
    <property type="match status" value="1"/>
</dbReference>
<dbReference type="EMBL" id="ML735890">
    <property type="protein sequence ID" value="KAE8411147.1"/>
    <property type="molecule type" value="Genomic_DNA"/>
</dbReference>
<dbReference type="Proteomes" id="UP000325395">
    <property type="component" value="Unassembled WGS sequence"/>
</dbReference>
<reference evidence="1 2" key="1">
    <citation type="submission" date="2019-04" db="EMBL/GenBank/DDBJ databases">
        <authorList>
            <consortium name="DOE Joint Genome Institute"/>
            <person name="Mondo S."/>
            <person name="Kjaerbolling I."/>
            <person name="Vesth T."/>
            <person name="Frisvad J.C."/>
            <person name="Nybo J.L."/>
            <person name="Theobald S."/>
            <person name="Kildgaard S."/>
            <person name="Isbrandt T."/>
            <person name="Kuo A."/>
            <person name="Sato A."/>
            <person name="Lyhne E.K."/>
            <person name="Kogle M.E."/>
            <person name="Wiebenga A."/>
            <person name="Kun R.S."/>
            <person name="Lubbers R.J."/>
            <person name="Makela M.R."/>
            <person name="Barry K."/>
            <person name="Chovatia M."/>
            <person name="Clum A."/>
            <person name="Daum C."/>
            <person name="Haridas S."/>
            <person name="He G."/>
            <person name="LaButti K."/>
            <person name="Lipzen A."/>
            <person name="Riley R."/>
            <person name="Salamov A."/>
            <person name="Simmons B.A."/>
            <person name="Magnuson J.K."/>
            <person name="Henrissat B."/>
            <person name="Mortensen U.H."/>
            <person name="Larsen T.O."/>
            <person name="Devries R.P."/>
            <person name="Grigoriev I.V."/>
            <person name="Machida M."/>
            <person name="Baker S.E."/>
            <person name="Andersen M.R."/>
            <person name="Cantor M.N."/>
            <person name="Hua S.X."/>
        </authorList>
    </citation>
    <scope>NUCLEOTIDE SEQUENCE [LARGE SCALE GENOMIC DNA]</scope>
    <source>
        <strain evidence="1 2">CBS 117616</strain>
    </source>
</reference>
<sequence>MTTLRCAENAGFGENGTIRLISEPEAAAMHALNASNPHGLEVGDTVVLCDAGGGTVDLITFSIAEREPTPRLKEEASGDGSLCGKSRLSSMPGWGRDTLDEAMQRFETVIKRTFCGDVTQDSMIPVPGIADDSAIHVHRGRLRVRGQEMVDLFKPILEEVHYLVDNQVRTSKKRVKALFLVGGFGQSPYLRRYLCDALPQDMEALAPVDGWTAVPLVESRVARNYYGMIYQMRYEREIHDRRKRYWSDFYGCYCIQVMKWFIQKGDEIKEAEPIETSWQNYRLCSYGNFDSIRVNLYELHTPVAEEPPLYFDRRVKKHAVLNPNLDAIEKARMPVRLGYDNQEYYHIGYEIHATYFSAHCEYALWYEGRNHGGVRVDYA</sequence>
<dbReference type="SUPFAM" id="SSF53067">
    <property type="entry name" value="Actin-like ATPase domain"/>
    <property type="match status" value="1"/>
</dbReference>
<dbReference type="CDD" id="cd10170">
    <property type="entry name" value="ASKHA_NBD_HSP70"/>
    <property type="match status" value="1"/>
</dbReference>
<accession>A0ABQ6W1X1</accession>
<dbReference type="PANTHER" id="PTHR14187:SF82">
    <property type="entry name" value="FAMILY CHAPERONE, PUTATIVE (AFU_ORTHOLOGUE AFUA_7G08575)-RELATED"/>
    <property type="match status" value="1"/>
</dbReference>
<evidence type="ECO:0008006" key="3">
    <source>
        <dbReference type="Google" id="ProtNLM"/>
    </source>
</evidence>
<dbReference type="Gene3D" id="3.90.640.10">
    <property type="entry name" value="Actin, Chain A, domain 4"/>
    <property type="match status" value="1"/>
</dbReference>
<protein>
    <recommendedName>
        <fullName evidence="3">Actin-like ATPase domain-containing protein</fullName>
    </recommendedName>
</protein>
<evidence type="ECO:0000313" key="2">
    <source>
        <dbReference type="Proteomes" id="UP000325395"/>
    </source>
</evidence>
<proteinExistence type="predicted"/>
<evidence type="ECO:0000313" key="1">
    <source>
        <dbReference type="EMBL" id="KAE8411147.1"/>
    </source>
</evidence>
<organism evidence="1 2">
    <name type="scientific">Aspergillus pseudocaelatus</name>
    <dbReference type="NCBI Taxonomy" id="1825620"/>
    <lineage>
        <taxon>Eukaryota</taxon>
        <taxon>Fungi</taxon>
        <taxon>Dikarya</taxon>
        <taxon>Ascomycota</taxon>
        <taxon>Pezizomycotina</taxon>
        <taxon>Eurotiomycetes</taxon>
        <taxon>Eurotiomycetidae</taxon>
        <taxon>Eurotiales</taxon>
        <taxon>Aspergillaceae</taxon>
        <taxon>Aspergillus</taxon>
        <taxon>Aspergillus subgen. Circumdati</taxon>
    </lineage>
</organism>
<dbReference type="Gene3D" id="3.30.420.40">
    <property type="match status" value="2"/>
</dbReference>
<gene>
    <name evidence="1" type="ORF">BDV36DRAFT_306351</name>
</gene>